<reference evidence="1 2" key="1">
    <citation type="journal article" date="2023" name="ACS Omega">
        <title>Identification of the Neoaspergillic Acid Biosynthesis Gene Cluster by Establishing an In Vitro CRISPR-Ribonucleoprotein Genetic System in Aspergillus melleus.</title>
        <authorList>
            <person name="Yuan B."/>
            <person name="Grau M.F."/>
            <person name="Murata R.M."/>
            <person name="Torok T."/>
            <person name="Venkateswaran K."/>
            <person name="Stajich J.E."/>
            <person name="Wang C.C.C."/>
        </authorList>
    </citation>
    <scope>NUCLEOTIDE SEQUENCE [LARGE SCALE GENOMIC DNA]</scope>
    <source>
        <strain evidence="1 2">IMV 1140</strain>
    </source>
</reference>
<gene>
    <name evidence="1" type="ORF">N8T08_004594</name>
</gene>
<accession>A0ACC3B491</accession>
<sequence>MDWVQNHLPPQTEPIIDAVIREMGGRVGCRRVEGVGYCSEPEELQDTEGPLRIASAVGGFVFTPAKRYESEEIWDRLEVPYPINISDQHILTR</sequence>
<proteinExistence type="predicted"/>
<evidence type="ECO:0000313" key="1">
    <source>
        <dbReference type="EMBL" id="KAK1145161.1"/>
    </source>
</evidence>
<evidence type="ECO:0000313" key="2">
    <source>
        <dbReference type="Proteomes" id="UP001177260"/>
    </source>
</evidence>
<dbReference type="EMBL" id="JAOPJF010000026">
    <property type="protein sequence ID" value="KAK1145161.1"/>
    <property type="molecule type" value="Genomic_DNA"/>
</dbReference>
<name>A0ACC3B491_9EURO</name>
<dbReference type="Proteomes" id="UP001177260">
    <property type="component" value="Unassembled WGS sequence"/>
</dbReference>
<organism evidence="1 2">
    <name type="scientific">Aspergillus melleus</name>
    <dbReference type="NCBI Taxonomy" id="138277"/>
    <lineage>
        <taxon>Eukaryota</taxon>
        <taxon>Fungi</taxon>
        <taxon>Dikarya</taxon>
        <taxon>Ascomycota</taxon>
        <taxon>Pezizomycotina</taxon>
        <taxon>Eurotiomycetes</taxon>
        <taxon>Eurotiomycetidae</taxon>
        <taxon>Eurotiales</taxon>
        <taxon>Aspergillaceae</taxon>
        <taxon>Aspergillus</taxon>
        <taxon>Aspergillus subgen. Circumdati</taxon>
    </lineage>
</organism>
<comment type="caution">
    <text evidence="1">The sequence shown here is derived from an EMBL/GenBank/DDBJ whole genome shotgun (WGS) entry which is preliminary data.</text>
</comment>
<protein>
    <submittedName>
        <fullName evidence="1">Uncharacterized protein</fullName>
    </submittedName>
</protein>
<keyword evidence="2" id="KW-1185">Reference proteome</keyword>